<dbReference type="PANTHER" id="PTHR24291:SF189">
    <property type="entry name" value="CYTOCHROME P450 4C3-RELATED"/>
    <property type="match status" value="1"/>
</dbReference>
<dbReference type="Pfam" id="PF00067">
    <property type="entry name" value="p450"/>
    <property type="match status" value="1"/>
</dbReference>
<dbReference type="InterPro" id="IPR050196">
    <property type="entry name" value="Cytochrome_P450_Monoox"/>
</dbReference>
<keyword evidence="4 9" id="KW-0349">Heme</keyword>
<dbReference type="InterPro" id="IPR017972">
    <property type="entry name" value="Cyt_P450_CS"/>
</dbReference>
<dbReference type="PANTHER" id="PTHR24291">
    <property type="entry name" value="CYTOCHROME P450 FAMILY 4"/>
    <property type="match status" value="1"/>
</dbReference>
<dbReference type="Gene3D" id="1.10.630.10">
    <property type="entry name" value="Cytochrome P450"/>
    <property type="match status" value="1"/>
</dbReference>
<dbReference type="Proteomes" id="UP000283509">
    <property type="component" value="Unassembled WGS sequence"/>
</dbReference>
<dbReference type="GO" id="GO:0005506">
    <property type="term" value="F:iron ion binding"/>
    <property type="evidence" value="ECO:0007669"/>
    <property type="project" value="InterPro"/>
</dbReference>
<dbReference type="AlphaFoldDB" id="A0A3R7LUU5"/>
<dbReference type="InterPro" id="IPR001128">
    <property type="entry name" value="Cyt_P450"/>
</dbReference>
<dbReference type="InterPro" id="IPR036396">
    <property type="entry name" value="Cyt_P450_sf"/>
</dbReference>
<dbReference type="STRING" id="6689.A0A3R7LUU5"/>
<keyword evidence="10" id="KW-0560">Oxidoreductase</keyword>
<dbReference type="CDD" id="cd20628">
    <property type="entry name" value="CYP4"/>
    <property type="match status" value="1"/>
</dbReference>
<keyword evidence="9 10" id="KW-0479">Metal-binding</keyword>
<dbReference type="PRINTS" id="PR00385">
    <property type="entry name" value="P450"/>
</dbReference>
<proteinExistence type="inferred from homology"/>
<keyword evidence="7 10" id="KW-0503">Monooxygenase</keyword>
<dbReference type="PROSITE" id="PS00086">
    <property type="entry name" value="CYTOCHROME_P450"/>
    <property type="match status" value="1"/>
</dbReference>
<evidence type="ECO:0000256" key="1">
    <source>
        <dbReference type="ARBA" id="ARBA00001971"/>
    </source>
</evidence>
<dbReference type="GO" id="GO:0004497">
    <property type="term" value="F:monooxygenase activity"/>
    <property type="evidence" value="ECO:0007669"/>
    <property type="project" value="UniProtKB-KW"/>
</dbReference>
<reference evidence="12 13" key="2">
    <citation type="submission" date="2019-01" db="EMBL/GenBank/DDBJ databases">
        <title>The decoding of complex shrimp genome reveals the adaptation for benthos swimmer, frequently molting mechanism and breeding impact on genome.</title>
        <authorList>
            <person name="Sun Y."/>
            <person name="Gao Y."/>
            <person name="Yu Y."/>
        </authorList>
    </citation>
    <scope>NUCLEOTIDE SEQUENCE [LARGE SCALE GENOMIC DNA]</scope>
    <source>
        <tissue evidence="12">Muscle</tissue>
    </source>
</reference>
<protein>
    <submittedName>
        <fullName evidence="12">Cytochrome P450 4C1</fullName>
    </submittedName>
</protein>
<evidence type="ECO:0000256" key="4">
    <source>
        <dbReference type="ARBA" id="ARBA00022617"/>
    </source>
</evidence>
<reference evidence="12 13" key="1">
    <citation type="submission" date="2018-04" db="EMBL/GenBank/DDBJ databases">
        <authorList>
            <person name="Zhang X."/>
            <person name="Yuan J."/>
            <person name="Li F."/>
            <person name="Xiang J."/>
        </authorList>
    </citation>
    <scope>NUCLEOTIDE SEQUENCE [LARGE SCALE GENOMIC DNA]</scope>
    <source>
        <tissue evidence="12">Muscle</tissue>
    </source>
</reference>
<evidence type="ECO:0000256" key="8">
    <source>
        <dbReference type="ARBA" id="ARBA00023136"/>
    </source>
</evidence>
<comment type="caution">
    <text evidence="12">The sequence shown here is derived from an EMBL/GenBank/DDBJ whole genome shotgun (WGS) entry which is preliminary data.</text>
</comment>
<gene>
    <name evidence="12" type="ORF">C7M84_018471</name>
</gene>
<dbReference type="OrthoDB" id="1470350at2759"/>
<evidence type="ECO:0000256" key="10">
    <source>
        <dbReference type="RuleBase" id="RU000461"/>
    </source>
</evidence>
<dbReference type="GO" id="GO:0020037">
    <property type="term" value="F:heme binding"/>
    <property type="evidence" value="ECO:0007669"/>
    <property type="project" value="InterPro"/>
</dbReference>
<evidence type="ECO:0000313" key="12">
    <source>
        <dbReference type="EMBL" id="ROT63647.1"/>
    </source>
</evidence>
<evidence type="ECO:0000256" key="3">
    <source>
        <dbReference type="ARBA" id="ARBA00010617"/>
    </source>
</evidence>
<keyword evidence="13" id="KW-1185">Reference proteome</keyword>
<keyword evidence="6 9" id="KW-0408">Iron</keyword>
<keyword evidence="5" id="KW-0256">Endoplasmic reticulum</keyword>
<keyword evidence="11" id="KW-1133">Transmembrane helix</keyword>
<dbReference type="SUPFAM" id="SSF48264">
    <property type="entry name" value="Cytochrome P450"/>
    <property type="match status" value="1"/>
</dbReference>
<keyword evidence="8 11" id="KW-0472">Membrane</keyword>
<feature type="binding site" description="axial binding residue" evidence="9">
    <location>
        <position position="451"/>
    </location>
    <ligand>
        <name>heme</name>
        <dbReference type="ChEBI" id="CHEBI:30413"/>
    </ligand>
    <ligandPart>
        <name>Fe</name>
        <dbReference type="ChEBI" id="CHEBI:18248"/>
    </ligandPart>
</feature>
<feature type="transmembrane region" description="Helical" evidence="11">
    <location>
        <begin position="18"/>
        <end position="35"/>
    </location>
</feature>
<evidence type="ECO:0000313" key="13">
    <source>
        <dbReference type="Proteomes" id="UP000283509"/>
    </source>
</evidence>
<dbReference type="EMBL" id="QCYY01003404">
    <property type="protein sequence ID" value="ROT63647.1"/>
    <property type="molecule type" value="Genomic_DNA"/>
</dbReference>
<evidence type="ECO:0000256" key="9">
    <source>
        <dbReference type="PIRSR" id="PIRSR602401-1"/>
    </source>
</evidence>
<comment type="subcellular location">
    <subcellularLocation>
        <location evidence="2">Endoplasmic reticulum membrane</location>
    </subcellularLocation>
</comment>
<dbReference type="PRINTS" id="PR00463">
    <property type="entry name" value="EP450I"/>
</dbReference>
<comment type="cofactor">
    <cofactor evidence="1 9">
        <name>heme</name>
        <dbReference type="ChEBI" id="CHEBI:30413"/>
    </cofactor>
</comment>
<organism evidence="12 13">
    <name type="scientific">Penaeus vannamei</name>
    <name type="common">Whiteleg shrimp</name>
    <name type="synonym">Litopenaeus vannamei</name>
    <dbReference type="NCBI Taxonomy" id="6689"/>
    <lineage>
        <taxon>Eukaryota</taxon>
        <taxon>Metazoa</taxon>
        <taxon>Ecdysozoa</taxon>
        <taxon>Arthropoda</taxon>
        <taxon>Crustacea</taxon>
        <taxon>Multicrustacea</taxon>
        <taxon>Malacostraca</taxon>
        <taxon>Eumalacostraca</taxon>
        <taxon>Eucarida</taxon>
        <taxon>Decapoda</taxon>
        <taxon>Dendrobranchiata</taxon>
        <taxon>Penaeoidea</taxon>
        <taxon>Penaeidae</taxon>
        <taxon>Penaeus</taxon>
    </lineage>
</organism>
<dbReference type="InterPro" id="IPR002401">
    <property type="entry name" value="Cyt_P450_E_grp-I"/>
</dbReference>
<evidence type="ECO:0000256" key="7">
    <source>
        <dbReference type="ARBA" id="ARBA00023033"/>
    </source>
</evidence>
<accession>A0A3R7LUU5</accession>
<dbReference type="GO" id="GO:0016705">
    <property type="term" value="F:oxidoreductase activity, acting on paired donors, with incorporation or reduction of molecular oxygen"/>
    <property type="evidence" value="ECO:0007669"/>
    <property type="project" value="InterPro"/>
</dbReference>
<keyword evidence="11" id="KW-0812">Transmembrane</keyword>
<name>A0A3R7LUU5_PENVA</name>
<evidence type="ECO:0000256" key="6">
    <source>
        <dbReference type="ARBA" id="ARBA00023004"/>
    </source>
</evidence>
<dbReference type="GO" id="GO:0005789">
    <property type="term" value="C:endoplasmic reticulum membrane"/>
    <property type="evidence" value="ECO:0007669"/>
    <property type="project" value="UniProtKB-SubCell"/>
</dbReference>
<evidence type="ECO:0000256" key="2">
    <source>
        <dbReference type="ARBA" id="ARBA00004586"/>
    </source>
</evidence>
<evidence type="ECO:0000256" key="11">
    <source>
        <dbReference type="SAM" id="Phobius"/>
    </source>
</evidence>
<comment type="similarity">
    <text evidence="3 10">Belongs to the cytochrome P450 family.</text>
</comment>
<sequence>MAGQGSASWGLESLLSRSLYALAPVLAALLLGQIYRRQRKIWLIEQLPGPKGLPLVGNLLHMWVDHEELFRRLCKICDLGNVARFWVGSKPYCIVSSARAVETILSSSKHIDKSWDYTLFRPWLGEGLVTSSGVKWHTHRKMLTPAFHFKILEDFVEVFTAQAETLVEKLKTKADGRPFDIYNDITLCALDIICETAMGRSINAQRNSESDIALRPVRLDPTSTPYRQDGRTLIQFRQFRPWLHSDFAFRLSSYGREQEKCLRRHRTPHARIRYVPGQKPRQAFLDLLLEYSEKDPTTTDEDIRDEVNTFMFAGHDTTSAAMNWFLYAMGSHPDAQERVFEEIEAVLRGSGGAPSASDLREMKYLELCLKETLRLFPPIPVIIRELKEDAVINNYSIPAGTSVVIHVYRLHHDPEQFPDPEAFDPDRFLPQNSTRRHSYAYVPFSAGPRNCIAKPKVLFLLDPKTATSASAFSFPPAGQKFSLLEMKAILCSILRRFRVESVVPRKDLKLLAELILLPKGGNLVRLFPRAGGDGGQRGGGS</sequence>
<evidence type="ECO:0000256" key="5">
    <source>
        <dbReference type="ARBA" id="ARBA00022824"/>
    </source>
</evidence>